<keyword evidence="2" id="KW-0472">Membrane</keyword>
<evidence type="ECO:0000256" key="2">
    <source>
        <dbReference type="SAM" id="Phobius"/>
    </source>
</evidence>
<keyword evidence="4" id="KW-1185">Reference proteome</keyword>
<keyword evidence="2" id="KW-0812">Transmembrane</keyword>
<evidence type="ECO:0000256" key="1">
    <source>
        <dbReference type="SAM" id="MobiDB-lite"/>
    </source>
</evidence>
<gene>
    <name evidence="3" type="ORF">EW146_g8003</name>
</gene>
<proteinExistence type="predicted"/>
<dbReference type="AlphaFoldDB" id="A0A4S4LHS5"/>
<feature type="transmembrane region" description="Helical" evidence="2">
    <location>
        <begin position="205"/>
        <end position="227"/>
    </location>
</feature>
<evidence type="ECO:0000313" key="3">
    <source>
        <dbReference type="EMBL" id="THH11564.1"/>
    </source>
</evidence>
<dbReference type="Proteomes" id="UP000310158">
    <property type="component" value="Unassembled WGS sequence"/>
</dbReference>
<dbReference type="EMBL" id="SGPL01000507">
    <property type="protein sequence ID" value="THH11564.1"/>
    <property type="molecule type" value="Genomic_DNA"/>
</dbReference>
<reference evidence="3 4" key="1">
    <citation type="submission" date="2019-02" db="EMBL/GenBank/DDBJ databases">
        <title>Genome sequencing of the rare red list fungi Bondarzewia mesenterica.</title>
        <authorList>
            <person name="Buettner E."/>
            <person name="Kellner H."/>
        </authorList>
    </citation>
    <scope>NUCLEOTIDE SEQUENCE [LARGE SCALE GENOMIC DNA]</scope>
    <source>
        <strain evidence="3 4">DSM 108281</strain>
    </source>
</reference>
<sequence length="369" mass="37994">MSHSRRFPAVRARRPSQRVHQFRSSLDDRGPGYLPVARRDDATSDDADPSVSVSVIHTVVGTEAIVTTVKASNLLGFPVRTTILLPITEEVTVVVPASPTVATTSSTASLTSQSQSTLSTSAAASSPSTSGTPSSTSSQSAVSSQTSAVISSTITSVPSAISSSSSIVPSFSAAGTASGGTSNIGQTPNMGDTSGALKKSSGVPAAAIAVPVVVVILALLGLAFYLFRRRRIQYRQFRRHTWAVGISSDDFTNVEKGGKIPATQAITPFTLGAPGTSDTASTTFRQPGGDPNAIHQVVRKAPPPLNAGTLAPPAPSYNNPPGPASNLGFRFPLSPARTTPVSPLTPIMPEMAAGGTPDDRARHVHHIVA</sequence>
<name>A0A4S4LHS5_9AGAM</name>
<accession>A0A4S4LHS5</accession>
<feature type="compositionally biased region" description="Polar residues" evidence="1">
    <location>
        <begin position="179"/>
        <end position="192"/>
    </location>
</feature>
<feature type="region of interest" description="Disordered" evidence="1">
    <location>
        <begin position="177"/>
        <end position="198"/>
    </location>
</feature>
<evidence type="ECO:0008006" key="5">
    <source>
        <dbReference type="Google" id="ProtNLM"/>
    </source>
</evidence>
<feature type="region of interest" description="Disordered" evidence="1">
    <location>
        <begin position="1"/>
        <end position="50"/>
    </location>
</feature>
<evidence type="ECO:0000313" key="4">
    <source>
        <dbReference type="Proteomes" id="UP000310158"/>
    </source>
</evidence>
<feature type="compositionally biased region" description="Basic residues" evidence="1">
    <location>
        <begin position="1"/>
        <end position="21"/>
    </location>
</feature>
<protein>
    <recommendedName>
        <fullName evidence="5">Mid2 domain-containing protein</fullName>
    </recommendedName>
</protein>
<comment type="caution">
    <text evidence="3">The sequence shown here is derived from an EMBL/GenBank/DDBJ whole genome shotgun (WGS) entry which is preliminary data.</text>
</comment>
<keyword evidence="2" id="KW-1133">Transmembrane helix</keyword>
<organism evidence="3 4">
    <name type="scientific">Bondarzewia mesenterica</name>
    <dbReference type="NCBI Taxonomy" id="1095465"/>
    <lineage>
        <taxon>Eukaryota</taxon>
        <taxon>Fungi</taxon>
        <taxon>Dikarya</taxon>
        <taxon>Basidiomycota</taxon>
        <taxon>Agaricomycotina</taxon>
        <taxon>Agaricomycetes</taxon>
        <taxon>Russulales</taxon>
        <taxon>Bondarzewiaceae</taxon>
        <taxon>Bondarzewia</taxon>
    </lineage>
</organism>
<feature type="region of interest" description="Disordered" evidence="1">
    <location>
        <begin position="102"/>
        <end position="140"/>
    </location>
</feature>